<accession>F8CL72</accession>
<evidence type="ECO:0000313" key="4">
    <source>
        <dbReference type="Proteomes" id="UP000000488"/>
    </source>
</evidence>
<evidence type="ECO:0000313" key="3">
    <source>
        <dbReference type="EMBL" id="AEI65197.1"/>
    </source>
</evidence>
<dbReference type="AlphaFoldDB" id="F8CL72"/>
<dbReference type="eggNOG" id="COG0671">
    <property type="taxonomic scope" value="Bacteria"/>
</dbReference>
<gene>
    <name evidence="3" type="ordered locus">LILAB_16470</name>
</gene>
<dbReference type="GO" id="GO:0016020">
    <property type="term" value="C:membrane"/>
    <property type="evidence" value="ECO:0007669"/>
    <property type="project" value="UniProtKB-SubCell"/>
</dbReference>
<dbReference type="HOGENOM" id="CLU_989810_0_0_7"/>
<dbReference type="Pfam" id="PF14378">
    <property type="entry name" value="PAP2_3"/>
    <property type="match status" value="1"/>
</dbReference>
<organism evidence="3 4">
    <name type="scientific">Myxococcus fulvus (strain ATCC BAA-855 / HW-1)</name>
    <dbReference type="NCBI Taxonomy" id="483219"/>
    <lineage>
        <taxon>Bacteria</taxon>
        <taxon>Pseudomonadati</taxon>
        <taxon>Myxococcota</taxon>
        <taxon>Myxococcia</taxon>
        <taxon>Myxococcales</taxon>
        <taxon>Cystobacterineae</taxon>
        <taxon>Myxococcaceae</taxon>
        <taxon>Myxococcus</taxon>
    </lineage>
</organism>
<name>F8CL72_MYXFH</name>
<dbReference type="STRING" id="483219.LILAB_16470"/>
<feature type="transmembrane region" description="Helical" evidence="1">
    <location>
        <begin position="61"/>
        <end position="79"/>
    </location>
</feature>
<keyword evidence="1" id="KW-1133">Transmembrane helix</keyword>
<reference evidence="3 4" key="1">
    <citation type="journal article" date="2011" name="J. Bacteriol.">
        <title>Genome sequence of the halotolerant marine bacterium Myxococcus fulvus HW-1.</title>
        <authorList>
            <person name="Li Z.F."/>
            <person name="Li X."/>
            <person name="Liu H."/>
            <person name="Liu X."/>
            <person name="Han K."/>
            <person name="Wu Z.H."/>
            <person name="Hu W."/>
            <person name="Li F.F."/>
            <person name="Li Y.Z."/>
        </authorList>
    </citation>
    <scope>NUCLEOTIDE SEQUENCE [LARGE SCALE GENOMIC DNA]</scope>
    <source>
        <strain evidence="4">ATCC BAA-855 / HW-1</strain>
    </source>
</reference>
<keyword evidence="1" id="KW-0812">Transmembrane</keyword>
<proteinExistence type="predicted"/>
<feature type="transmembrane region" description="Helical" evidence="1">
    <location>
        <begin position="34"/>
        <end position="54"/>
    </location>
</feature>
<feature type="transmembrane region" description="Helical" evidence="1">
    <location>
        <begin position="152"/>
        <end position="170"/>
    </location>
</feature>
<evidence type="ECO:0000256" key="1">
    <source>
        <dbReference type="SAM" id="Phobius"/>
    </source>
</evidence>
<feature type="transmembrane region" description="Helical" evidence="1">
    <location>
        <begin position="233"/>
        <end position="252"/>
    </location>
</feature>
<protein>
    <submittedName>
        <fullName evidence="3">PAP2 family protein</fullName>
    </submittedName>
</protein>
<feature type="transmembrane region" description="Helical" evidence="1">
    <location>
        <begin position="197"/>
        <end position="221"/>
    </location>
</feature>
<dbReference type="KEGG" id="mfu:LILAB_16470"/>
<evidence type="ECO:0000259" key="2">
    <source>
        <dbReference type="Pfam" id="PF14378"/>
    </source>
</evidence>
<sequence length="281" mass="31075">MPERPYPHELLLAAFGLLLSSALAWTAGLSSPVTQTVVGGTVLFMGATALLARLDGVAHVFRARLLLAYVATFFFYASVKQTVPALGLSPRDAWLLSADTALFGTTPAAWLQRWSTPWVNELFSASYLAFHVYLHLAMAWALVGPRARAERFFTSIFSAYVPGIVGYYLLPAVGPTAAWPELFTTAIEGGWLTRLNAFVVASGSSTYDLFPSLHTYITLVLLDHDRRQHPRRFRLMLPVAVAILMSTLMLRYHYAVDLLAGALWFLAYRLGKAWFGQTPDS</sequence>
<dbReference type="EMBL" id="CP002830">
    <property type="protein sequence ID" value="AEI65197.1"/>
    <property type="molecule type" value="Genomic_DNA"/>
</dbReference>
<feature type="domain" description="Inositolphosphotransferase Aur1/Ipt1" evidence="2">
    <location>
        <begin position="94"/>
        <end position="266"/>
    </location>
</feature>
<keyword evidence="1" id="KW-0472">Membrane</keyword>
<dbReference type="Proteomes" id="UP000000488">
    <property type="component" value="Chromosome"/>
</dbReference>
<dbReference type="InterPro" id="IPR026841">
    <property type="entry name" value="Aur1/Ipt1"/>
</dbReference>
<feature type="transmembrane region" description="Helical" evidence="1">
    <location>
        <begin position="122"/>
        <end position="143"/>
    </location>
</feature>